<dbReference type="Proteomes" id="UP000436181">
    <property type="component" value="Unassembled WGS sequence"/>
</dbReference>
<accession>A0ABQ6VEJ7</accession>
<evidence type="ECO:0008006" key="4">
    <source>
        <dbReference type="Google" id="ProtNLM"/>
    </source>
</evidence>
<gene>
    <name evidence="2" type="ORF">F8377_01270</name>
</gene>
<dbReference type="EMBL" id="WBZJ01000001">
    <property type="protein sequence ID" value="KAB3522829.1"/>
    <property type="molecule type" value="Genomic_DNA"/>
</dbReference>
<name>A0ABQ6VEJ7_9CORY</name>
<evidence type="ECO:0000313" key="3">
    <source>
        <dbReference type="Proteomes" id="UP000436181"/>
    </source>
</evidence>
<sequence length="125" mass="14469">MENYKTDPAYIKERRRIIRQYHPDAGGSDEKLISELQKLDEHYSRTFPAARVFDSLSFLPEDAREKAEAAYRSAERWATSAAQRVEERVRPSSRESLKDSSNDSVLEDLARKAARSVNNVRKFFS</sequence>
<evidence type="ECO:0000256" key="1">
    <source>
        <dbReference type="SAM" id="MobiDB-lite"/>
    </source>
</evidence>
<feature type="region of interest" description="Disordered" evidence="1">
    <location>
        <begin position="82"/>
        <end position="103"/>
    </location>
</feature>
<feature type="compositionally biased region" description="Basic and acidic residues" evidence="1">
    <location>
        <begin position="84"/>
        <end position="101"/>
    </location>
</feature>
<dbReference type="RefSeq" id="WP_151843710.1">
    <property type="nucleotide sequence ID" value="NZ_WBZJ01000001.1"/>
</dbReference>
<proteinExistence type="predicted"/>
<keyword evidence="3" id="KW-1185">Reference proteome</keyword>
<comment type="caution">
    <text evidence="2">The sequence shown here is derived from an EMBL/GenBank/DDBJ whole genome shotgun (WGS) entry which is preliminary data.</text>
</comment>
<organism evidence="2 3">
    <name type="scientific">Corynebacterium zhongnanshanii</name>
    <dbReference type="NCBI Taxonomy" id="2768834"/>
    <lineage>
        <taxon>Bacteria</taxon>
        <taxon>Bacillati</taxon>
        <taxon>Actinomycetota</taxon>
        <taxon>Actinomycetes</taxon>
        <taxon>Mycobacteriales</taxon>
        <taxon>Corynebacteriaceae</taxon>
        <taxon>Corynebacterium</taxon>
    </lineage>
</organism>
<reference evidence="2 3" key="1">
    <citation type="submission" date="2019-10" db="EMBL/GenBank/DDBJ databases">
        <title>Corynebacterium sp novel species isolated from the respiratory tract of Marmot.</title>
        <authorList>
            <person name="Zhang G."/>
        </authorList>
    </citation>
    <scope>NUCLEOTIDE SEQUENCE [LARGE SCALE GENOMIC DNA]</scope>
    <source>
        <strain evidence="2 3">336</strain>
    </source>
</reference>
<evidence type="ECO:0000313" key="2">
    <source>
        <dbReference type="EMBL" id="KAB3522829.1"/>
    </source>
</evidence>
<protein>
    <recommendedName>
        <fullName evidence="4">J domain-containing protein</fullName>
    </recommendedName>
</protein>